<evidence type="ECO:0000313" key="4">
    <source>
        <dbReference type="Proteomes" id="UP000318413"/>
    </source>
</evidence>
<dbReference type="NCBIfam" id="NF008517">
    <property type="entry name" value="PRK11440.1"/>
    <property type="match status" value="1"/>
</dbReference>
<evidence type="ECO:0000313" key="3">
    <source>
        <dbReference type="EMBL" id="TPG14520.1"/>
    </source>
</evidence>
<dbReference type="PANTHER" id="PTHR43540">
    <property type="entry name" value="PEROXYUREIDOACRYLATE/UREIDOACRYLATE AMIDOHYDROLASE-RELATED"/>
    <property type="match status" value="1"/>
</dbReference>
<organism evidence="3 4">
    <name type="scientific">Sphingomonas oligophenolica</name>
    <dbReference type="NCBI Taxonomy" id="301154"/>
    <lineage>
        <taxon>Bacteria</taxon>
        <taxon>Pseudomonadati</taxon>
        <taxon>Pseudomonadota</taxon>
        <taxon>Alphaproteobacteria</taxon>
        <taxon>Sphingomonadales</taxon>
        <taxon>Sphingomonadaceae</taxon>
        <taxon>Sphingomonas</taxon>
    </lineage>
</organism>
<dbReference type="OrthoDB" id="9807387at2"/>
<dbReference type="EMBL" id="RCZK01000002">
    <property type="protein sequence ID" value="TPG14520.1"/>
    <property type="molecule type" value="Genomic_DNA"/>
</dbReference>
<dbReference type="Pfam" id="PF00857">
    <property type="entry name" value="Isochorismatase"/>
    <property type="match status" value="1"/>
</dbReference>
<gene>
    <name evidence="3" type="ORF">EAH84_04295</name>
</gene>
<reference evidence="3 4" key="1">
    <citation type="journal article" date="2019" name="Environ. Microbiol.">
        <title>Species interactions and distinct microbial communities in high Arctic permafrost affected cryosols are associated with the CH4 and CO2 gas fluxes.</title>
        <authorList>
            <person name="Altshuler I."/>
            <person name="Hamel J."/>
            <person name="Turney S."/>
            <person name="Magnuson E."/>
            <person name="Levesque R."/>
            <person name="Greer C."/>
            <person name="Whyte L.G."/>
        </authorList>
    </citation>
    <scope>NUCLEOTIDE SEQUENCE [LARGE SCALE GENOMIC DNA]</scope>
    <source>
        <strain evidence="3 4">S5.1</strain>
    </source>
</reference>
<comment type="caution">
    <text evidence="3">The sequence shown here is derived from an EMBL/GenBank/DDBJ whole genome shotgun (WGS) entry which is preliminary data.</text>
</comment>
<evidence type="ECO:0000256" key="1">
    <source>
        <dbReference type="ARBA" id="ARBA00022801"/>
    </source>
</evidence>
<dbReference type="Proteomes" id="UP000318413">
    <property type="component" value="Unassembled WGS sequence"/>
</dbReference>
<dbReference type="PANTHER" id="PTHR43540:SF7">
    <property type="entry name" value="ISOCHORISMATASE FAMILY PROTEIN YECD"/>
    <property type="match status" value="1"/>
</dbReference>
<dbReference type="InterPro" id="IPR050272">
    <property type="entry name" value="Isochorismatase-like_hydrls"/>
</dbReference>
<dbReference type="Gene3D" id="3.40.50.850">
    <property type="entry name" value="Isochorismatase-like"/>
    <property type="match status" value="1"/>
</dbReference>
<dbReference type="InterPro" id="IPR036380">
    <property type="entry name" value="Isochorismatase-like_sf"/>
</dbReference>
<feature type="domain" description="Isochorismatase-like" evidence="2">
    <location>
        <begin position="9"/>
        <end position="179"/>
    </location>
</feature>
<keyword evidence="1 3" id="KW-0378">Hydrolase</keyword>
<sequence length="187" mass="19834">MPAFDPATTALVLIDLQRGIIAGNKGPRSGDAVVAAAKDLAARFRERGAPVVLVHVGWRNDAERPSGAVDRPMPIPSGGTPPPFMELVEGLQQEGDVVVLKHHWGAFTGTDLDLQLRRRGVSTIVIAGIATNFGVESTARAGWELSYDVVVVEDACTSRSSDLHAFAIEHILPQIARVVPSGEVSLA</sequence>
<evidence type="ECO:0000259" key="2">
    <source>
        <dbReference type="Pfam" id="PF00857"/>
    </source>
</evidence>
<dbReference type="GO" id="GO:0016787">
    <property type="term" value="F:hydrolase activity"/>
    <property type="evidence" value="ECO:0007669"/>
    <property type="project" value="UniProtKB-KW"/>
</dbReference>
<proteinExistence type="predicted"/>
<dbReference type="CDD" id="cd00431">
    <property type="entry name" value="cysteine_hydrolases"/>
    <property type="match status" value="1"/>
</dbReference>
<dbReference type="InterPro" id="IPR000868">
    <property type="entry name" value="Isochorismatase-like_dom"/>
</dbReference>
<keyword evidence="4" id="KW-1185">Reference proteome</keyword>
<dbReference type="AlphaFoldDB" id="A0A502CPQ8"/>
<accession>A0A502CPQ8</accession>
<protein>
    <submittedName>
        <fullName evidence="3">Hydrolase</fullName>
    </submittedName>
</protein>
<dbReference type="SUPFAM" id="SSF52499">
    <property type="entry name" value="Isochorismatase-like hydrolases"/>
    <property type="match status" value="1"/>
</dbReference>
<name>A0A502CPQ8_9SPHN</name>
<dbReference type="RefSeq" id="WP_140868181.1">
    <property type="nucleotide sequence ID" value="NZ_RCZK01000002.1"/>
</dbReference>